<feature type="domain" description="Sm" evidence="1">
    <location>
        <begin position="17"/>
        <end position="76"/>
    </location>
</feature>
<dbReference type="SUPFAM" id="SSF50182">
    <property type="entry name" value="Sm-like ribonucleoproteins"/>
    <property type="match status" value="1"/>
</dbReference>
<evidence type="ECO:0000313" key="2">
    <source>
        <dbReference type="EMBL" id="JAT72704.1"/>
    </source>
</evidence>
<dbReference type="InterPro" id="IPR010920">
    <property type="entry name" value="LSM_dom_sf"/>
</dbReference>
<dbReference type="InterPro" id="IPR001163">
    <property type="entry name" value="Sm_dom_euk/arc"/>
</dbReference>
<evidence type="ECO:0000259" key="1">
    <source>
        <dbReference type="Pfam" id="PF01423"/>
    </source>
</evidence>
<dbReference type="InterPro" id="IPR034110">
    <property type="entry name" value="LSMD1_Sm"/>
</dbReference>
<proteinExistence type="predicted"/>
<organism evidence="2">
    <name type="scientific">Auxenochlorella protothecoides</name>
    <name type="common">Green microalga</name>
    <name type="synonym">Chlorella protothecoides</name>
    <dbReference type="NCBI Taxonomy" id="3075"/>
    <lineage>
        <taxon>Eukaryota</taxon>
        <taxon>Viridiplantae</taxon>
        <taxon>Chlorophyta</taxon>
        <taxon>core chlorophytes</taxon>
        <taxon>Trebouxiophyceae</taxon>
        <taxon>Chlorellales</taxon>
        <taxon>Chlorellaceae</taxon>
        <taxon>Auxenochlorella</taxon>
    </lineage>
</organism>
<dbReference type="Pfam" id="PF01423">
    <property type="entry name" value="LSM"/>
    <property type="match status" value="1"/>
</dbReference>
<name>A0A1D2A0I7_AUXPR</name>
<dbReference type="EMBL" id="GDKF01005918">
    <property type="protein sequence ID" value="JAT72704.1"/>
    <property type="molecule type" value="Transcribed_RNA"/>
</dbReference>
<gene>
    <name evidence="2" type="ORF">g.8286</name>
</gene>
<dbReference type="GO" id="GO:0031417">
    <property type="term" value="C:NatC complex"/>
    <property type="evidence" value="ECO:0007669"/>
    <property type="project" value="InterPro"/>
</dbReference>
<dbReference type="CDD" id="cd06168">
    <property type="entry name" value="LSMD1"/>
    <property type="match status" value="1"/>
</dbReference>
<dbReference type="Gene3D" id="2.30.30.100">
    <property type="match status" value="1"/>
</dbReference>
<protein>
    <recommendedName>
        <fullName evidence="1">Sm domain-containing protein</fullName>
    </recommendedName>
</protein>
<dbReference type="AlphaFoldDB" id="A0A1D2A0I7"/>
<reference evidence="2" key="1">
    <citation type="submission" date="2015-08" db="EMBL/GenBank/DDBJ databases">
        <authorList>
            <person name="Babu N.S."/>
            <person name="Beckwith C.J."/>
            <person name="Beseler K.G."/>
            <person name="Brison A."/>
            <person name="Carone J.V."/>
            <person name="Caskin T.P."/>
            <person name="Diamond M."/>
            <person name="Durham M.E."/>
            <person name="Foxe J.M."/>
            <person name="Go M."/>
            <person name="Henderson B.A."/>
            <person name="Jones I.B."/>
            <person name="McGettigan J.A."/>
            <person name="Micheletti S.J."/>
            <person name="Nasrallah M.E."/>
            <person name="Ortiz D."/>
            <person name="Piller C.R."/>
            <person name="Privatt S.R."/>
            <person name="Schneider S.L."/>
            <person name="Sharp S."/>
            <person name="Smith T.C."/>
            <person name="Stanton J.D."/>
            <person name="Ullery H.E."/>
            <person name="Wilson R.J."/>
            <person name="Serrano M.G."/>
            <person name="Buck G."/>
            <person name="Lee V."/>
            <person name="Wang Y."/>
            <person name="Carvalho R."/>
            <person name="Voegtly L."/>
            <person name="Shi R."/>
            <person name="Duckworth R."/>
            <person name="Johnson A."/>
            <person name="Loviza R."/>
            <person name="Walstead R."/>
            <person name="Shah Z."/>
            <person name="Kiflezghi M."/>
            <person name="Wade K."/>
            <person name="Ball S.L."/>
            <person name="Bradley K.W."/>
            <person name="Asai D.J."/>
            <person name="Bowman C.A."/>
            <person name="Russell D.A."/>
            <person name="Pope W.H."/>
            <person name="Jacobs-Sera D."/>
            <person name="Hendrix R.W."/>
            <person name="Hatfull G.F."/>
        </authorList>
    </citation>
    <scope>NUCLEOTIDE SEQUENCE</scope>
</reference>
<sequence length="102" mass="10919">GMGDPPGMENTEAGARLARLLYRKLKVFIDDGRVLVGELSCLDADGNIILAGAHEEIIDEHDGTCTRQQPMGSILIPAAKRTRVLVEVGDVEAKPLAALLQL</sequence>
<feature type="non-terminal residue" evidence="2">
    <location>
        <position position="1"/>
    </location>
</feature>
<accession>A0A1D2A0I7</accession>